<organism evidence="1 2">
    <name type="scientific">Flavobacterium franklandianum</name>
    <dbReference type="NCBI Taxonomy" id="2594430"/>
    <lineage>
        <taxon>Bacteria</taxon>
        <taxon>Pseudomonadati</taxon>
        <taxon>Bacteroidota</taxon>
        <taxon>Flavobacteriia</taxon>
        <taxon>Flavobacteriales</taxon>
        <taxon>Flavobacteriaceae</taxon>
        <taxon>Flavobacterium</taxon>
    </lineage>
</organism>
<keyword evidence="2" id="KW-1185">Reference proteome</keyword>
<dbReference type="OrthoDB" id="1367499at2"/>
<gene>
    <name evidence="1" type="ORF">FNW17_04730</name>
</gene>
<dbReference type="AlphaFoldDB" id="A0A553CRH0"/>
<sequence length="82" mass="9182">MENSKKHSMDKKQDSVQEPETIYGAEQLNQTLGKKNIIGFDVKGNSISEKEFVSDIQDALNCLTKGNLETYSSEEVKMKILG</sequence>
<dbReference type="EMBL" id="VJZR01000002">
    <property type="protein sequence ID" value="TRX23077.1"/>
    <property type="molecule type" value="Genomic_DNA"/>
</dbReference>
<comment type="caution">
    <text evidence="1">The sequence shown here is derived from an EMBL/GenBank/DDBJ whole genome shotgun (WGS) entry which is preliminary data.</text>
</comment>
<evidence type="ECO:0000313" key="1">
    <source>
        <dbReference type="EMBL" id="TRX23077.1"/>
    </source>
</evidence>
<dbReference type="Proteomes" id="UP000318585">
    <property type="component" value="Unassembled WGS sequence"/>
</dbReference>
<name>A0A553CRH0_9FLAO</name>
<protein>
    <submittedName>
        <fullName evidence="1">Uncharacterized protein</fullName>
    </submittedName>
</protein>
<dbReference type="RefSeq" id="WP_143390352.1">
    <property type="nucleotide sequence ID" value="NZ_VJZQ01000009.1"/>
</dbReference>
<proteinExistence type="predicted"/>
<reference evidence="1 2" key="1">
    <citation type="submission" date="2019-07" db="EMBL/GenBank/DDBJ databases">
        <title>Novel species of Flavobacterium.</title>
        <authorList>
            <person name="Liu Q."/>
            <person name="Xin Y.-H."/>
        </authorList>
    </citation>
    <scope>NUCLEOTIDE SEQUENCE [LARGE SCALE GENOMIC DNA]</scope>
    <source>
        <strain evidence="1 2">LB3P56</strain>
    </source>
</reference>
<evidence type="ECO:0000313" key="2">
    <source>
        <dbReference type="Proteomes" id="UP000318585"/>
    </source>
</evidence>
<accession>A0A553CRH0</accession>